<keyword evidence="1" id="KW-0812">Transmembrane</keyword>
<feature type="transmembrane region" description="Helical" evidence="1">
    <location>
        <begin position="116"/>
        <end position="137"/>
    </location>
</feature>
<dbReference type="AlphaFoldDB" id="A0A9Q0DXD3"/>
<keyword evidence="3" id="KW-1185">Reference proteome</keyword>
<comment type="caution">
    <text evidence="2">The sequence shown here is derived from an EMBL/GenBank/DDBJ whole genome shotgun (WGS) entry which is preliminary data.</text>
</comment>
<name>A0A9Q0DXD3_9TELE</name>
<accession>A0A9Q0DXD3</accession>
<feature type="non-terminal residue" evidence="2">
    <location>
        <position position="1"/>
    </location>
</feature>
<keyword evidence="1" id="KW-0472">Membrane</keyword>
<evidence type="ECO:0000256" key="1">
    <source>
        <dbReference type="SAM" id="Phobius"/>
    </source>
</evidence>
<gene>
    <name evidence="2" type="ORF">NHX12_003089</name>
</gene>
<evidence type="ECO:0000313" key="2">
    <source>
        <dbReference type="EMBL" id="KAJ3596685.1"/>
    </source>
</evidence>
<sequence>NLKLKVQASRSLVLSLVSRVCSSSLWRGHASLICLTLHRSCRSLLSRLGVFSSSLSCSGLSSLPLSSSSLCGPISPGVSCMPPFVPTRVSSGVLYVLLSDLLIWCLLPLHRVFSSLYSVHSALSPYFVVSLVSWVFFS</sequence>
<dbReference type="Proteomes" id="UP001148018">
    <property type="component" value="Unassembled WGS sequence"/>
</dbReference>
<proteinExistence type="predicted"/>
<feature type="transmembrane region" description="Helical" evidence="1">
    <location>
        <begin position="92"/>
        <end position="109"/>
    </location>
</feature>
<organism evidence="2 3">
    <name type="scientific">Muraenolepis orangiensis</name>
    <name type="common">Patagonian moray cod</name>
    <dbReference type="NCBI Taxonomy" id="630683"/>
    <lineage>
        <taxon>Eukaryota</taxon>
        <taxon>Metazoa</taxon>
        <taxon>Chordata</taxon>
        <taxon>Craniata</taxon>
        <taxon>Vertebrata</taxon>
        <taxon>Euteleostomi</taxon>
        <taxon>Actinopterygii</taxon>
        <taxon>Neopterygii</taxon>
        <taxon>Teleostei</taxon>
        <taxon>Neoteleostei</taxon>
        <taxon>Acanthomorphata</taxon>
        <taxon>Zeiogadaria</taxon>
        <taxon>Gadariae</taxon>
        <taxon>Gadiformes</taxon>
        <taxon>Muraenolepidoidei</taxon>
        <taxon>Muraenolepididae</taxon>
        <taxon>Muraenolepis</taxon>
    </lineage>
</organism>
<reference evidence="2" key="1">
    <citation type="submission" date="2022-07" db="EMBL/GenBank/DDBJ databases">
        <title>Chromosome-level genome of Muraenolepis orangiensis.</title>
        <authorList>
            <person name="Kim J."/>
        </authorList>
    </citation>
    <scope>NUCLEOTIDE SEQUENCE</scope>
    <source>
        <strain evidence="2">KU_S4_2022</strain>
        <tissue evidence="2">Muscle</tissue>
    </source>
</reference>
<evidence type="ECO:0000313" key="3">
    <source>
        <dbReference type="Proteomes" id="UP001148018"/>
    </source>
</evidence>
<dbReference type="EMBL" id="JANIIK010000110">
    <property type="protein sequence ID" value="KAJ3596685.1"/>
    <property type="molecule type" value="Genomic_DNA"/>
</dbReference>
<protein>
    <submittedName>
        <fullName evidence="2">Uncharacterized protein</fullName>
    </submittedName>
</protein>
<keyword evidence="1" id="KW-1133">Transmembrane helix</keyword>